<comment type="caution">
    <text evidence="1">The sequence shown here is derived from an EMBL/GenBank/DDBJ whole genome shotgun (WGS) entry which is preliminary data.</text>
</comment>
<evidence type="ECO:0000313" key="1">
    <source>
        <dbReference type="EMBL" id="KAK5971220.1"/>
    </source>
</evidence>
<gene>
    <name evidence="1" type="ORF">GCK32_013166</name>
</gene>
<dbReference type="EMBL" id="WIXE01018090">
    <property type="protein sequence ID" value="KAK5971220.1"/>
    <property type="molecule type" value="Genomic_DNA"/>
</dbReference>
<sequence length="103" mass="11943">DAILDQLAKDMFGCNVEELYEQQPDIVGTDSRYVMQDRTVVWAFNELKLRGSAVKEDIKNTLVDTFCGLNPQEQEQWILVFPYAKHIEKLAKMRKKNTQPVPI</sequence>
<reference evidence="1 2" key="1">
    <citation type="submission" date="2019-10" db="EMBL/GenBank/DDBJ databases">
        <title>Assembly and Annotation for the nematode Trichostrongylus colubriformis.</title>
        <authorList>
            <person name="Martin J."/>
        </authorList>
    </citation>
    <scope>NUCLEOTIDE SEQUENCE [LARGE SCALE GENOMIC DNA]</scope>
    <source>
        <strain evidence="1">G859</strain>
        <tissue evidence="1">Whole worm</tissue>
    </source>
</reference>
<accession>A0AAN8F144</accession>
<organism evidence="1 2">
    <name type="scientific">Trichostrongylus colubriformis</name>
    <name type="common">Black scour worm</name>
    <dbReference type="NCBI Taxonomy" id="6319"/>
    <lineage>
        <taxon>Eukaryota</taxon>
        <taxon>Metazoa</taxon>
        <taxon>Ecdysozoa</taxon>
        <taxon>Nematoda</taxon>
        <taxon>Chromadorea</taxon>
        <taxon>Rhabditida</taxon>
        <taxon>Rhabditina</taxon>
        <taxon>Rhabditomorpha</taxon>
        <taxon>Strongyloidea</taxon>
        <taxon>Trichostrongylidae</taxon>
        <taxon>Trichostrongylus</taxon>
    </lineage>
</organism>
<name>A0AAN8F144_TRICO</name>
<proteinExistence type="predicted"/>
<evidence type="ECO:0000313" key="2">
    <source>
        <dbReference type="Proteomes" id="UP001331761"/>
    </source>
</evidence>
<feature type="non-terminal residue" evidence="1">
    <location>
        <position position="1"/>
    </location>
</feature>
<dbReference type="Proteomes" id="UP001331761">
    <property type="component" value="Unassembled WGS sequence"/>
</dbReference>
<keyword evidence="2" id="KW-1185">Reference proteome</keyword>
<dbReference type="AlphaFoldDB" id="A0AAN8F144"/>
<protein>
    <submittedName>
        <fullName evidence="1">Uncharacterized protein</fullName>
    </submittedName>
</protein>